<keyword evidence="4" id="KW-1185">Reference proteome</keyword>
<dbReference type="EMBL" id="JAPWIS010000010">
    <property type="protein sequence ID" value="MCZ4586043.1"/>
    <property type="molecule type" value="Genomic_DNA"/>
</dbReference>
<reference evidence="3" key="2">
    <citation type="submission" date="2023-07" db="EMBL/GenBank/DDBJ databases">
        <title>Genomic analysis of Rhodococcus opacus VOC-14 with glycol ethers degradation activity.</title>
        <authorList>
            <person name="Narkevich D.A."/>
            <person name="Hlushen A.M."/>
            <person name="Akhremchuk A.E."/>
            <person name="Sikolenko M.A."/>
            <person name="Valentovich L.N."/>
        </authorList>
    </citation>
    <scope>NUCLEOTIDE SEQUENCE</scope>
    <source>
        <strain evidence="3">VOC-14</strain>
        <plasmid evidence="3">pRho-VOC14-L</plasmid>
    </source>
</reference>
<keyword evidence="3" id="KW-0614">Plasmid</keyword>
<evidence type="ECO:0000313" key="4">
    <source>
        <dbReference type="Proteomes" id="UP001066327"/>
    </source>
</evidence>
<dbReference type="EMBL" id="CP130956">
    <property type="protein sequence ID" value="WLF52010.1"/>
    <property type="molecule type" value="Genomic_DNA"/>
</dbReference>
<dbReference type="AlphaFoldDB" id="A0AAX3YSG2"/>
<accession>A0AAX3YSG2</accession>
<geneLocation type="plasmid" evidence="3 5">
    <name>pRho-VOC14-L</name>
</geneLocation>
<evidence type="ECO:0000313" key="2">
    <source>
        <dbReference type="EMBL" id="MCZ4586043.1"/>
    </source>
</evidence>
<dbReference type="RefSeq" id="WP_240961068.1">
    <property type="nucleotide sequence ID" value="NZ_JAPWIS010000010.1"/>
</dbReference>
<keyword evidence="1" id="KW-1133">Transmembrane helix</keyword>
<reference evidence="2" key="1">
    <citation type="submission" date="2022-12" db="EMBL/GenBank/DDBJ databases">
        <authorList>
            <person name="Krivoruchko A.V."/>
            <person name="Elkin A."/>
        </authorList>
    </citation>
    <scope>NUCLEOTIDE SEQUENCE</scope>
    <source>
        <strain evidence="2">IEGM 249</strain>
    </source>
</reference>
<feature type="transmembrane region" description="Helical" evidence="1">
    <location>
        <begin position="37"/>
        <end position="63"/>
    </location>
</feature>
<dbReference type="Proteomes" id="UP001066327">
    <property type="component" value="Unassembled WGS sequence"/>
</dbReference>
<evidence type="ECO:0000313" key="3">
    <source>
        <dbReference type="EMBL" id="WLF52010.1"/>
    </source>
</evidence>
<name>A0AAX3YSG2_RHOOP</name>
<keyword evidence="1" id="KW-0812">Transmembrane</keyword>
<evidence type="ECO:0000313" key="5">
    <source>
        <dbReference type="Proteomes" id="UP001231166"/>
    </source>
</evidence>
<sequence length="87" mass="9324">MDTDVGARAGQTVTVWVDEGGNYIQAPPTGTDNAIGAISAALAFLMLGTVGCGLLLLGIHWLLATSHRSQWQREWQSPGHIPRWPVS</sequence>
<gene>
    <name evidence="2" type="ORF">O4328_20490</name>
    <name evidence="3" type="ORF">Q5707_41920</name>
</gene>
<dbReference type="Proteomes" id="UP001231166">
    <property type="component" value="Plasmid pRho-VOC14-L"/>
</dbReference>
<evidence type="ECO:0000256" key="1">
    <source>
        <dbReference type="SAM" id="Phobius"/>
    </source>
</evidence>
<keyword evidence="1" id="KW-0472">Membrane</keyword>
<protein>
    <submittedName>
        <fullName evidence="3">Uncharacterized protein</fullName>
    </submittedName>
</protein>
<organism evidence="3 5">
    <name type="scientific">Rhodococcus opacus</name>
    <name type="common">Nocardia opaca</name>
    <dbReference type="NCBI Taxonomy" id="37919"/>
    <lineage>
        <taxon>Bacteria</taxon>
        <taxon>Bacillati</taxon>
        <taxon>Actinomycetota</taxon>
        <taxon>Actinomycetes</taxon>
        <taxon>Mycobacteriales</taxon>
        <taxon>Nocardiaceae</taxon>
        <taxon>Rhodococcus</taxon>
    </lineage>
</organism>
<proteinExistence type="predicted"/>